<comment type="caution">
    <text evidence="1">The sequence shown here is derived from an EMBL/GenBank/DDBJ whole genome shotgun (WGS) entry which is preliminary data.</text>
</comment>
<dbReference type="RefSeq" id="WP_132609151.1">
    <property type="nucleotide sequence ID" value="NZ_SMKQ01000008.1"/>
</dbReference>
<gene>
    <name evidence="1" type="ORF">E1286_05040</name>
</gene>
<evidence type="ECO:0000313" key="2">
    <source>
        <dbReference type="Proteomes" id="UP000295302"/>
    </source>
</evidence>
<dbReference type="Proteomes" id="UP000295302">
    <property type="component" value="Unassembled WGS sequence"/>
</dbReference>
<name>A0A4R4ZBK7_9ACTN</name>
<dbReference type="AlphaFoldDB" id="A0A4R4ZBK7"/>
<proteinExistence type="predicted"/>
<sequence>MSIRGVALNCDTEGCWAYCQITGPTVEAVVEIAVERYEWSVRDGQHFCSPCTRKASGES</sequence>
<organism evidence="1 2">
    <name type="scientific">Nonomuraea terrae</name>
    <dbReference type="NCBI Taxonomy" id="2530383"/>
    <lineage>
        <taxon>Bacteria</taxon>
        <taxon>Bacillati</taxon>
        <taxon>Actinomycetota</taxon>
        <taxon>Actinomycetes</taxon>
        <taxon>Streptosporangiales</taxon>
        <taxon>Streptosporangiaceae</taxon>
        <taxon>Nonomuraea</taxon>
    </lineage>
</organism>
<reference evidence="1 2" key="1">
    <citation type="submission" date="2019-03" db="EMBL/GenBank/DDBJ databases">
        <title>Draft genome sequences of novel Actinobacteria.</title>
        <authorList>
            <person name="Sahin N."/>
            <person name="Ay H."/>
            <person name="Saygin H."/>
        </authorList>
    </citation>
    <scope>NUCLEOTIDE SEQUENCE [LARGE SCALE GENOMIC DNA]</scope>
    <source>
        <strain evidence="1 2">CH32</strain>
    </source>
</reference>
<protein>
    <submittedName>
        <fullName evidence="1">Uncharacterized protein</fullName>
    </submittedName>
</protein>
<dbReference type="EMBL" id="SMKQ01000008">
    <property type="protein sequence ID" value="TDD54559.1"/>
    <property type="molecule type" value="Genomic_DNA"/>
</dbReference>
<dbReference type="OrthoDB" id="9910658at2"/>
<keyword evidence="2" id="KW-1185">Reference proteome</keyword>
<accession>A0A4R4ZBK7</accession>
<evidence type="ECO:0000313" key="1">
    <source>
        <dbReference type="EMBL" id="TDD54559.1"/>
    </source>
</evidence>